<dbReference type="RefSeq" id="WP_237335508.1">
    <property type="nucleotide sequence ID" value="NZ_BAABCM010000011.1"/>
</dbReference>
<dbReference type="CDD" id="cd04301">
    <property type="entry name" value="NAT_SF"/>
    <property type="match status" value="1"/>
</dbReference>
<dbReference type="InterPro" id="IPR016181">
    <property type="entry name" value="Acyl_CoA_acyltransferase"/>
</dbReference>
<dbReference type="PROSITE" id="PS51186">
    <property type="entry name" value="GNAT"/>
    <property type="match status" value="1"/>
</dbReference>
<sequence length="134" mass="14257">MDYAVRAETPAVELYQRLRVGAGLSPKSTVAATAGLAGSWFAVVAYHGDRPIGMGRVIGDGGTAFQIVDMCVLPEHQGRGVGKKIMAALVDHLRERAPRTAYVSLIADGDARHLYAKYGFEETAPASVGMALRL</sequence>
<dbReference type="InterPro" id="IPR053144">
    <property type="entry name" value="Acetyltransferase_Butenolide"/>
</dbReference>
<evidence type="ECO:0000259" key="1">
    <source>
        <dbReference type="PROSITE" id="PS51186"/>
    </source>
</evidence>
<dbReference type="Gene3D" id="3.40.630.30">
    <property type="match status" value="1"/>
</dbReference>
<gene>
    <name evidence="2" type="ORF">GCM10022380_64430</name>
</gene>
<dbReference type="SUPFAM" id="SSF55729">
    <property type="entry name" value="Acyl-CoA N-acyltransferases (Nat)"/>
    <property type="match status" value="1"/>
</dbReference>
<protein>
    <submittedName>
        <fullName evidence="2">GNAT family N-acetyltransferase</fullName>
    </submittedName>
</protein>
<dbReference type="PANTHER" id="PTHR43233">
    <property type="entry name" value="FAMILY N-ACETYLTRANSFERASE, PUTATIVE (AFU_ORTHOLOGUE AFUA_6G03350)-RELATED"/>
    <property type="match status" value="1"/>
</dbReference>
<dbReference type="Pfam" id="PF13508">
    <property type="entry name" value="Acetyltransf_7"/>
    <property type="match status" value="1"/>
</dbReference>
<dbReference type="Proteomes" id="UP001501624">
    <property type="component" value="Unassembled WGS sequence"/>
</dbReference>
<keyword evidence="3" id="KW-1185">Reference proteome</keyword>
<dbReference type="PANTHER" id="PTHR43233:SF1">
    <property type="entry name" value="FAMILY N-ACETYLTRANSFERASE, PUTATIVE (AFU_ORTHOLOGUE AFUA_6G03350)-RELATED"/>
    <property type="match status" value="1"/>
</dbReference>
<dbReference type="EMBL" id="BAABCM010000011">
    <property type="protein sequence ID" value="GAA3837377.1"/>
    <property type="molecule type" value="Genomic_DNA"/>
</dbReference>
<comment type="caution">
    <text evidence="2">The sequence shown here is derived from an EMBL/GenBank/DDBJ whole genome shotgun (WGS) entry which is preliminary data.</text>
</comment>
<feature type="domain" description="N-acetyltransferase" evidence="1">
    <location>
        <begin position="3"/>
        <end position="134"/>
    </location>
</feature>
<proteinExistence type="predicted"/>
<organism evidence="2 3">
    <name type="scientific">Amycolatopsis tucumanensis</name>
    <dbReference type="NCBI Taxonomy" id="401106"/>
    <lineage>
        <taxon>Bacteria</taxon>
        <taxon>Bacillati</taxon>
        <taxon>Actinomycetota</taxon>
        <taxon>Actinomycetes</taxon>
        <taxon>Pseudonocardiales</taxon>
        <taxon>Pseudonocardiaceae</taxon>
        <taxon>Amycolatopsis</taxon>
    </lineage>
</organism>
<reference evidence="3" key="1">
    <citation type="journal article" date="2019" name="Int. J. Syst. Evol. Microbiol.">
        <title>The Global Catalogue of Microorganisms (GCM) 10K type strain sequencing project: providing services to taxonomists for standard genome sequencing and annotation.</title>
        <authorList>
            <consortium name="The Broad Institute Genomics Platform"/>
            <consortium name="The Broad Institute Genome Sequencing Center for Infectious Disease"/>
            <person name="Wu L."/>
            <person name="Ma J."/>
        </authorList>
    </citation>
    <scope>NUCLEOTIDE SEQUENCE [LARGE SCALE GENOMIC DNA]</scope>
    <source>
        <strain evidence="3">JCM 17017</strain>
    </source>
</reference>
<evidence type="ECO:0000313" key="3">
    <source>
        <dbReference type="Proteomes" id="UP001501624"/>
    </source>
</evidence>
<name>A0ABP7J928_9PSEU</name>
<evidence type="ECO:0000313" key="2">
    <source>
        <dbReference type="EMBL" id="GAA3837377.1"/>
    </source>
</evidence>
<accession>A0ABP7J928</accession>
<dbReference type="InterPro" id="IPR000182">
    <property type="entry name" value="GNAT_dom"/>
</dbReference>